<name>A0A4W5N2N4_9TELE</name>
<dbReference type="InterPro" id="IPR011992">
    <property type="entry name" value="EF-hand-dom_pair"/>
</dbReference>
<keyword evidence="2" id="KW-1185">Reference proteome</keyword>
<proteinExistence type="predicted"/>
<evidence type="ECO:0008006" key="3">
    <source>
        <dbReference type="Google" id="ProtNLM"/>
    </source>
</evidence>
<dbReference type="SUPFAM" id="SSF47473">
    <property type="entry name" value="EF-hand"/>
    <property type="match status" value="1"/>
</dbReference>
<organism evidence="1 2">
    <name type="scientific">Hucho hucho</name>
    <name type="common">huchen</name>
    <dbReference type="NCBI Taxonomy" id="62062"/>
    <lineage>
        <taxon>Eukaryota</taxon>
        <taxon>Metazoa</taxon>
        <taxon>Chordata</taxon>
        <taxon>Craniata</taxon>
        <taxon>Vertebrata</taxon>
        <taxon>Euteleostomi</taxon>
        <taxon>Actinopterygii</taxon>
        <taxon>Neopterygii</taxon>
        <taxon>Teleostei</taxon>
        <taxon>Protacanthopterygii</taxon>
        <taxon>Salmoniformes</taxon>
        <taxon>Salmonidae</taxon>
        <taxon>Salmoninae</taxon>
        <taxon>Hucho</taxon>
    </lineage>
</organism>
<dbReference type="AlphaFoldDB" id="A0A4W5N2N4"/>
<reference evidence="1" key="2">
    <citation type="submission" date="2025-08" db="UniProtKB">
        <authorList>
            <consortium name="Ensembl"/>
        </authorList>
    </citation>
    <scope>IDENTIFICATION</scope>
</reference>
<dbReference type="Proteomes" id="UP000314982">
    <property type="component" value="Unassembled WGS sequence"/>
</dbReference>
<dbReference type="STRING" id="62062.ENSHHUP00000043894"/>
<accession>A0A4W5N2N4</accession>
<reference evidence="1" key="3">
    <citation type="submission" date="2025-09" db="UniProtKB">
        <authorList>
            <consortium name="Ensembl"/>
        </authorList>
    </citation>
    <scope>IDENTIFICATION</scope>
</reference>
<dbReference type="Ensembl" id="ENSHHUT00000045537.1">
    <property type="protein sequence ID" value="ENSHHUP00000043894.1"/>
    <property type="gene ID" value="ENSHHUG00000026917.1"/>
</dbReference>
<protein>
    <recommendedName>
        <fullName evidence="3">EF-hand domain-containing protein</fullName>
    </recommendedName>
</protein>
<dbReference type="Gene3D" id="1.10.238.10">
    <property type="entry name" value="EF-hand"/>
    <property type="match status" value="1"/>
</dbReference>
<evidence type="ECO:0000313" key="2">
    <source>
        <dbReference type="Proteomes" id="UP000314982"/>
    </source>
</evidence>
<reference evidence="2" key="1">
    <citation type="submission" date="2018-06" db="EMBL/GenBank/DDBJ databases">
        <title>Genome assembly of Danube salmon.</title>
        <authorList>
            <person name="Macqueen D.J."/>
            <person name="Gundappa M.K."/>
        </authorList>
    </citation>
    <scope>NUCLEOTIDE SEQUENCE [LARGE SCALE GENOMIC DNA]</scope>
</reference>
<evidence type="ECO:0000313" key="1">
    <source>
        <dbReference type="Ensembl" id="ENSHHUP00000043894.1"/>
    </source>
</evidence>
<sequence>LGDGSNAVSKDILEDLKLKNFQKSCPTGRITPKEFEVIYSRFFPESNAQTYAQVVFRSSVTLDPDLSFDEHIKTVSRTAFFHLRNIVKIRNFLSKNDPNDDNTPEKRANKVWTFFEKKDNGEKNKVLFNVI</sequence>